<dbReference type="EMBL" id="HBUF01020012">
    <property type="protein sequence ID" value="CAG6610883.1"/>
    <property type="molecule type" value="Transcribed_RNA"/>
</dbReference>
<organism evidence="1">
    <name type="scientific">Cacopsylla melanoneura</name>
    <dbReference type="NCBI Taxonomy" id="428564"/>
    <lineage>
        <taxon>Eukaryota</taxon>
        <taxon>Metazoa</taxon>
        <taxon>Ecdysozoa</taxon>
        <taxon>Arthropoda</taxon>
        <taxon>Hexapoda</taxon>
        <taxon>Insecta</taxon>
        <taxon>Pterygota</taxon>
        <taxon>Neoptera</taxon>
        <taxon>Paraneoptera</taxon>
        <taxon>Hemiptera</taxon>
        <taxon>Sternorrhyncha</taxon>
        <taxon>Psylloidea</taxon>
        <taxon>Psyllidae</taxon>
        <taxon>Psyllinae</taxon>
        <taxon>Cacopsylla</taxon>
    </lineage>
</organism>
<evidence type="ECO:0000313" key="1">
    <source>
        <dbReference type="EMBL" id="CAG6610883.1"/>
    </source>
</evidence>
<protein>
    <submittedName>
        <fullName evidence="1">Uncharacterized protein</fullName>
    </submittedName>
</protein>
<accession>A0A8D8PRN7</accession>
<proteinExistence type="predicted"/>
<reference evidence="1" key="1">
    <citation type="submission" date="2021-05" db="EMBL/GenBank/DDBJ databases">
        <authorList>
            <person name="Alioto T."/>
            <person name="Alioto T."/>
            <person name="Gomez Garrido J."/>
        </authorList>
    </citation>
    <scope>NUCLEOTIDE SEQUENCE</scope>
</reference>
<dbReference type="AlphaFoldDB" id="A0A8D8PRN7"/>
<sequence>MSRSLGKGLGQHATANRLWRVRRNGIPNTRHVATYGSRHVASYGSWHVTSYGSRHVARYGWRIWGIRRTTNGLRRATNGYGRTTNELLPRRLKKTRIKKKKKKTAQCFFVGFIFFQK</sequence>
<name>A0A8D8PRN7_9HEMI</name>